<evidence type="ECO:0000313" key="14">
    <source>
        <dbReference type="Proteomes" id="UP000472755"/>
    </source>
</evidence>
<dbReference type="PATRIC" id="fig|1550024.3.peg.2490"/>
<evidence type="ECO:0000259" key="4">
    <source>
        <dbReference type="Pfam" id="PF00294"/>
    </source>
</evidence>
<dbReference type="Proteomes" id="UP000472755">
    <property type="component" value="Unassembled WGS sequence"/>
</dbReference>
<dbReference type="AlphaFoldDB" id="A0A0D8J1S9"/>
<dbReference type="EMBL" id="VUNJ01000005">
    <property type="protein sequence ID" value="MST91483.1"/>
    <property type="molecule type" value="Genomic_DNA"/>
</dbReference>
<dbReference type="SUPFAM" id="SSF53613">
    <property type="entry name" value="Ribokinase-like"/>
    <property type="match status" value="1"/>
</dbReference>
<dbReference type="GeneID" id="42857094"/>
<dbReference type="EMBL" id="JXXK01000014">
    <property type="protein sequence ID" value="KJF39718.1"/>
    <property type="molecule type" value="Genomic_DNA"/>
</dbReference>
<dbReference type="Pfam" id="PF00294">
    <property type="entry name" value="PfkB"/>
    <property type="match status" value="1"/>
</dbReference>
<dbReference type="PANTHER" id="PTHR43320">
    <property type="entry name" value="SUGAR KINASE"/>
    <property type="match status" value="1"/>
</dbReference>
<dbReference type="Proteomes" id="UP000053433">
    <property type="component" value="Unassembled WGS sequence"/>
</dbReference>
<accession>A0A0W7TQT3</accession>
<comment type="similarity">
    <text evidence="1">Belongs to the carbohydrate kinase PfkB family.</text>
</comment>
<evidence type="ECO:0000313" key="13">
    <source>
        <dbReference type="Proteomes" id="UP000449193"/>
    </source>
</evidence>
<dbReference type="EMBL" id="WMZR01000002">
    <property type="protein sequence ID" value="MTS50286.1"/>
    <property type="molecule type" value="Genomic_DNA"/>
</dbReference>
<dbReference type="EMBL" id="LMUA01000011">
    <property type="protein sequence ID" value="KUE76196.1"/>
    <property type="molecule type" value="Genomic_DNA"/>
</dbReference>
<dbReference type="CDD" id="cd01166">
    <property type="entry name" value="KdgK"/>
    <property type="match status" value="1"/>
</dbReference>
<dbReference type="InterPro" id="IPR029056">
    <property type="entry name" value="Ribokinase-like"/>
</dbReference>
<evidence type="ECO:0000313" key="9">
    <source>
        <dbReference type="EMBL" id="MTS50286.1"/>
    </source>
</evidence>
<organism evidence="5 10">
    <name type="scientific">Ruthenibacterium lactatiformans</name>
    <dbReference type="NCBI Taxonomy" id="1550024"/>
    <lineage>
        <taxon>Bacteria</taxon>
        <taxon>Bacillati</taxon>
        <taxon>Bacillota</taxon>
        <taxon>Clostridia</taxon>
        <taxon>Eubacteriales</taxon>
        <taxon>Oscillospiraceae</taxon>
        <taxon>Ruthenibacterium</taxon>
    </lineage>
</organism>
<name>A0A0D8J1S9_9FIRM</name>
<evidence type="ECO:0000313" key="8">
    <source>
        <dbReference type="EMBL" id="MTS28650.1"/>
    </source>
</evidence>
<dbReference type="EMBL" id="WMZU01000032">
    <property type="protein sequence ID" value="MTS28650.1"/>
    <property type="molecule type" value="Genomic_DNA"/>
</dbReference>
<accession>A0A0D8J1S9</accession>
<evidence type="ECO:0000313" key="10">
    <source>
        <dbReference type="Proteomes" id="UP000032483"/>
    </source>
</evidence>
<dbReference type="RefSeq" id="WP_009323793.1">
    <property type="nucleotide sequence ID" value="NZ_CAOJUJ010000012.1"/>
</dbReference>
<feature type="domain" description="Carbohydrate kinase PfkB" evidence="4">
    <location>
        <begin position="3"/>
        <end position="319"/>
    </location>
</feature>
<protein>
    <submittedName>
        <fullName evidence="5">2-dehydro-3-deoxygluconokinase</fullName>
    </submittedName>
    <submittedName>
        <fullName evidence="7">Sugar kinase</fullName>
    </submittedName>
</protein>
<dbReference type="Proteomes" id="UP000449193">
    <property type="component" value="Unassembled WGS sequence"/>
</dbReference>
<sequence length="343" mass="37505">MAKKVVTFGELMIRLQPYNYERFVQADHLEFTFGGGEANVAVSLANYGLDAAYVTKLPAHAIGQAAVNSLRRYGVDTSKITRGGDRVGIYFNEKGASQRPSVCIYDRAHSAISEATTADFDWDAIFEGVEWFHFTGITPALGANVVEICKEACKAAKAHGVKISCDLNYRGKLWTRDEARAAMTELCQYVDVCISNEEDAKDVFGIEAENTDITGGELNKEGYKSVAKQLADKFNFEMVAITLRESKSAFDNDWSAMLYNVAKDEYCFSKLYHLHIIDRIGGGDSFGGGLIYALLSGKDTQAAVEFAVAASALKHSIEGDYNFVTVPEVEKLAGGDGSGRVQR</sequence>
<evidence type="ECO:0000256" key="1">
    <source>
        <dbReference type="ARBA" id="ARBA00010688"/>
    </source>
</evidence>
<keyword evidence="3 5" id="KW-0418">Kinase</keyword>
<keyword evidence="2" id="KW-0808">Transferase</keyword>
<dbReference type="Proteomes" id="UP000431913">
    <property type="component" value="Unassembled WGS sequence"/>
</dbReference>
<dbReference type="Proteomes" id="UP000032483">
    <property type="component" value="Unassembled WGS sequence"/>
</dbReference>
<dbReference type="Gene3D" id="3.40.1190.20">
    <property type="match status" value="1"/>
</dbReference>
<reference evidence="5" key="1">
    <citation type="submission" date="2015-02" db="EMBL/GenBank/DDBJ databases">
        <title>A novel member of the family Ruminococcaceae isolated from human feces.</title>
        <authorList>
            <person name="Shkoporov A.N."/>
            <person name="Chaplin A.V."/>
            <person name="Motuzova O.V."/>
            <person name="Kafarskaia L.I."/>
            <person name="Khokhlova E.V."/>
            <person name="Efimov B.A."/>
        </authorList>
    </citation>
    <scope>NUCLEOTIDE SEQUENCE [LARGE SCALE GENOMIC DNA]</scope>
    <source>
        <strain evidence="5">585-1</strain>
    </source>
</reference>
<evidence type="ECO:0000313" key="11">
    <source>
        <dbReference type="Proteomes" id="UP000053433"/>
    </source>
</evidence>
<dbReference type="GO" id="GO:0016301">
    <property type="term" value="F:kinase activity"/>
    <property type="evidence" value="ECO:0007669"/>
    <property type="project" value="UniProtKB-KW"/>
</dbReference>
<evidence type="ECO:0000313" key="7">
    <source>
        <dbReference type="EMBL" id="MST91483.1"/>
    </source>
</evidence>
<evidence type="ECO:0000313" key="5">
    <source>
        <dbReference type="EMBL" id="KJF39718.1"/>
    </source>
</evidence>
<reference evidence="6 11" key="2">
    <citation type="submission" date="2015-10" db="EMBL/GenBank/DDBJ databases">
        <title>A novel member of the family Ruminococcaceae isolated from human faeces.</title>
        <authorList>
            <person name="Shkoporov A.N."/>
            <person name="Chaplin A.V."/>
            <person name="Motuzova O.V."/>
            <person name="Kafarskaia L.I."/>
            <person name="Efimov B.A."/>
        </authorList>
    </citation>
    <scope>NUCLEOTIDE SEQUENCE [LARGE SCALE GENOMIC DNA]</scope>
    <source>
        <strain evidence="6 11">668</strain>
    </source>
</reference>
<evidence type="ECO:0000313" key="12">
    <source>
        <dbReference type="Proteomes" id="UP000431913"/>
    </source>
</evidence>
<gene>
    <name evidence="6" type="ORF">ASJ35_09405</name>
    <name evidence="7" type="ORF">FYJ76_05940</name>
    <name evidence="9" type="ORF">GMD52_01850</name>
    <name evidence="8" type="ORF">GMD59_15340</name>
    <name evidence="5" type="ORF">TQ39_10925</name>
</gene>
<reference evidence="7 12" key="4">
    <citation type="submission" date="2019-08" db="EMBL/GenBank/DDBJ databases">
        <title>In-depth cultivation of the pig gut microbiome towards novel bacterial diversity and tailored functional studies.</title>
        <authorList>
            <person name="Wylensek D."/>
            <person name="Hitch T.C.A."/>
            <person name="Clavel T."/>
        </authorList>
    </citation>
    <scope>NUCLEOTIDE SEQUENCE [LARGE SCALE GENOMIC DNA]</scope>
    <source>
        <strain evidence="7 12">WCA3-601-WT-6J</strain>
    </source>
</reference>
<dbReference type="InterPro" id="IPR011611">
    <property type="entry name" value="PfkB_dom"/>
</dbReference>
<keyword evidence="10" id="KW-1185">Reference proteome</keyword>
<dbReference type="PANTHER" id="PTHR43320:SF2">
    <property type="entry name" value="2-DEHYDRO-3-DEOXYGLUCONOKINASE_2-DEHYDRO-3-DEOXYGALACTONOKINASE"/>
    <property type="match status" value="1"/>
</dbReference>
<evidence type="ECO:0000313" key="6">
    <source>
        <dbReference type="EMBL" id="KUE76196.1"/>
    </source>
</evidence>
<comment type="caution">
    <text evidence="5">The sequence shown here is derived from an EMBL/GenBank/DDBJ whole genome shotgun (WGS) entry which is preliminary data.</text>
</comment>
<dbReference type="InterPro" id="IPR052700">
    <property type="entry name" value="Carb_kinase_PfkB-like"/>
</dbReference>
<evidence type="ECO:0000256" key="2">
    <source>
        <dbReference type="ARBA" id="ARBA00022679"/>
    </source>
</evidence>
<proteinExistence type="inferred from homology"/>
<evidence type="ECO:0000256" key="3">
    <source>
        <dbReference type="ARBA" id="ARBA00022777"/>
    </source>
</evidence>
<reference evidence="13 14" key="3">
    <citation type="journal article" date="2019" name="Nat. Med.">
        <title>A library of human gut bacterial isolates paired with longitudinal multiomics data enables mechanistic microbiome research.</title>
        <authorList>
            <person name="Poyet M."/>
            <person name="Groussin M."/>
            <person name="Gibbons S.M."/>
            <person name="Avila-Pacheco J."/>
            <person name="Jiang X."/>
            <person name="Kearney S.M."/>
            <person name="Perrotta A.R."/>
            <person name="Berdy B."/>
            <person name="Zhao S."/>
            <person name="Lieberman T.D."/>
            <person name="Swanson P.K."/>
            <person name="Smith M."/>
            <person name="Roesemann S."/>
            <person name="Alexander J.E."/>
            <person name="Rich S.A."/>
            <person name="Livny J."/>
            <person name="Vlamakis H."/>
            <person name="Clish C."/>
            <person name="Bullock K."/>
            <person name="Deik A."/>
            <person name="Scott J."/>
            <person name="Pierce K.A."/>
            <person name="Xavier R.J."/>
            <person name="Alm E.J."/>
        </authorList>
    </citation>
    <scope>NUCLEOTIDE SEQUENCE [LARGE SCALE GENOMIC DNA]</scope>
    <source>
        <strain evidence="8 14">BIOML-A4</strain>
        <strain evidence="9 13">BIOML-A7</strain>
    </source>
</reference>